<keyword evidence="2" id="KW-1185">Reference proteome</keyword>
<name>C1F7J4_ACIC5</name>
<dbReference type="HOGENOM" id="CLU_2930521_0_0_0"/>
<dbReference type="InParanoid" id="C1F7J4"/>
<gene>
    <name evidence="1" type="ordered locus">ACP_1722</name>
</gene>
<organism evidence="1 2">
    <name type="scientific">Acidobacterium capsulatum (strain ATCC 51196 / DSM 11244 / BCRC 80197 / JCM 7670 / NBRC 15755 / NCIMB 13165 / 161)</name>
    <dbReference type="NCBI Taxonomy" id="240015"/>
    <lineage>
        <taxon>Bacteria</taxon>
        <taxon>Pseudomonadati</taxon>
        <taxon>Acidobacteriota</taxon>
        <taxon>Terriglobia</taxon>
        <taxon>Terriglobales</taxon>
        <taxon>Acidobacteriaceae</taxon>
        <taxon>Acidobacterium</taxon>
    </lineage>
</organism>
<dbReference type="EMBL" id="CP001472">
    <property type="protein sequence ID" value="ACO32275.1"/>
    <property type="molecule type" value="Genomic_DNA"/>
</dbReference>
<evidence type="ECO:0000313" key="2">
    <source>
        <dbReference type="Proteomes" id="UP000002207"/>
    </source>
</evidence>
<accession>C1F7J4</accession>
<proteinExistence type="predicted"/>
<sequence length="60" mass="6723">MLLNEPCAFGSMMQKSASIPIITDHWQLATENWGLITDNWELTTGSHQSPLTNLGHHALY</sequence>
<dbReference type="KEGG" id="aca:ACP_1722"/>
<dbReference type="AlphaFoldDB" id="C1F7J4"/>
<dbReference type="Proteomes" id="UP000002207">
    <property type="component" value="Chromosome"/>
</dbReference>
<evidence type="ECO:0000313" key="1">
    <source>
        <dbReference type="EMBL" id="ACO32275.1"/>
    </source>
</evidence>
<protein>
    <submittedName>
        <fullName evidence="1">Uncharacterized protein</fullName>
    </submittedName>
</protein>
<reference evidence="1 2" key="1">
    <citation type="journal article" date="2009" name="Appl. Environ. Microbiol.">
        <title>Three genomes from the phylum Acidobacteria provide insight into the lifestyles of these microorganisms in soils.</title>
        <authorList>
            <person name="Ward N.L."/>
            <person name="Challacombe J.F."/>
            <person name="Janssen P.H."/>
            <person name="Henrissat B."/>
            <person name="Coutinho P.M."/>
            <person name="Wu M."/>
            <person name="Xie G."/>
            <person name="Haft D.H."/>
            <person name="Sait M."/>
            <person name="Badger J."/>
            <person name="Barabote R.D."/>
            <person name="Bradley B."/>
            <person name="Brettin T.S."/>
            <person name="Brinkac L.M."/>
            <person name="Bruce D."/>
            <person name="Creasy T."/>
            <person name="Daugherty S.C."/>
            <person name="Davidsen T.M."/>
            <person name="DeBoy R.T."/>
            <person name="Detter J.C."/>
            <person name="Dodson R.J."/>
            <person name="Durkin A.S."/>
            <person name="Ganapathy A."/>
            <person name="Gwinn-Giglio M."/>
            <person name="Han C.S."/>
            <person name="Khouri H."/>
            <person name="Kiss H."/>
            <person name="Kothari S.P."/>
            <person name="Madupu R."/>
            <person name="Nelson K.E."/>
            <person name="Nelson W.C."/>
            <person name="Paulsen I."/>
            <person name="Penn K."/>
            <person name="Ren Q."/>
            <person name="Rosovitz M.J."/>
            <person name="Selengut J.D."/>
            <person name="Shrivastava S."/>
            <person name="Sullivan S.A."/>
            <person name="Tapia R."/>
            <person name="Thompson L.S."/>
            <person name="Watkins K.L."/>
            <person name="Yang Q."/>
            <person name="Yu C."/>
            <person name="Zafar N."/>
            <person name="Zhou L."/>
            <person name="Kuske C.R."/>
        </authorList>
    </citation>
    <scope>NUCLEOTIDE SEQUENCE [LARGE SCALE GENOMIC DNA]</scope>
    <source>
        <strain evidence="2">ATCC 51196 / DSM 11244 / BCRC 80197 / JCM 7670 / NBRC 15755 / NCIMB 13165 / 161</strain>
    </source>
</reference>